<dbReference type="Proteomes" id="UP000008810">
    <property type="component" value="Chromosome 3"/>
</dbReference>
<organism evidence="2">
    <name type="scientific">Brachypodium distachyon</name>
    <name type="common">Purple false brome</name>
    <name type="synonym">Trachynia distachya</name>
    <dbReference type="NCBI Taxonomy" id="15368"/>
    <lineage>
        <taxon>Eukaryota</taxon>
        <taxon>Viridiplantae</taxon>
        <taxon>Streptophyta</taxon>
        <taxon>Embryophyta</taxon>
        <taxon>Tracheophyta</taxon>
        <taxon>Spermatophyta</taxon>
        <taxon>Magnoliopsida</taxon>
        <taxon>Liliopsida</taxon>
        <taxon>Poales</taxon>
        <taxon>Poaceae</taxon>
        <taxon>BOP clade</taxon>
        <taxon>Pooideae</taxon>
        <taxon>Stipodae</taxon>
        <taxon>Brachypodieae</taxon>
        <taxon>Brachypodium</taxon>
    </lineage>
</organism>
<dbReference type="AlphaFoldDB" id="A0A2K2D090"/>
<evidence type="ECO:0000313" key="2">
    <source>
        <dbReference type="EMBL" id="PNT67693.1"/>
    </source>
</evidence>
<feature type="compositionally biased region" description="Basic residues" evidence="1">
    <location>
        <begin position="118"/>
        <end position="128"/>
    </location>
</feature>
<feature type="compositionally biased region" description="Polar residues" evidence="1">
    <location>
        <begin position="36"/>
        <end position="45"/>
    </location>
</feature>
<accession>A0A2K2D090</accession>
<feature type="compositionally biased region" description="Low complexity" evidence="1">
    <location>
        <begin position="98"/>
        <end position="107"/>
    </location>
</feature>
<sequence>MPLVLIPTDRHPPSTAPTRAVGWSRTPPSTAEERSNAYSLRQLPSTGWFRTPHRRGAPRLLPPPLRVQSRAPRLTPIWTSSRRSPHFQPPLQFGRPQPRFTPSTSQSRPPPPQFGSPRLRRLPRHPRPRIPLESRSAAGGGPWVQASSVAVSTRAVRCRRAEA</sequence>
<dbReference type="EnsemblPlants" id="PNT67693">
    <property type="protein sequence ID" value="PNT67693"/>
    <property type="gene ID" value="BRADI_3g30666v3"/>
</dbReference>
<dbReference type="EMBL" id="CM000882">
    <property type="protein sequence ID" value="PNT67693.1"/>
    <property type="molecule type" value="Genomic_DNA"/>
</dbReference>
<proteinExistence type="predicted"/>
<evidence type="ECO:0000313" key="3">
    <source>
        <dbReference type="EnsemblPlants" id="PNT67693"/>
    </source>
</evidence>
<gene>
    <name evidence="2" type="ORF">BRADI_3g30666v3</name>
</gene>
<evidence type="ECO:0000313" key="4">
    <source>
        <dbReference type="Proteomes" id="UP000008810"/>
    </source>
</evidence>
<reference evidence="3" key="3">
    <citation type="submission" date="2018-08" db="UniProtKB">
        <authorList>
            <consortium name="EnsemblPlants"/>
        </authorList>
    </citation>
    <scope>IDENTIFICATION</scope>
    <source>
        <strain evidence="3">cv. Bd21</strain>
    </source>
</reference>
<name>A0A2K2D090_BRADI</name>
<reference evidence="2 3" key="1">
    <citation type="journal article" date="2010" name="Nature">
        <title>Genome sequencing and analysis of the model grass Brachypodium distachyon.</title>
        <authorList>
            <consortium name="International Brachypodium Initiative"/>
        </authorList>
    </citation>
    <scope>NUCLEOTIDE SEQUENCE [LARGE SCALE GENOMIC DNA]</scope>
    <source>
        <strain evidence="2 3">Bd21</strain>
    </source>
</reference>
<feature type="region of interest" description="Disordered" evidence="1">
    <location>
        <begin position="1"/>
        <end position="163"/>
    </location>
</feature>
<reference evidence="2" key="2">
    <citation type="submission" date="2017-06" db="EMBL/GenBank/DDBJ databases">
        <title>WGS assembly of Brachypodium distachyon.</title>
        <authorList>
            <consortium name="The International Brachypodium Initiative"/>
            <person name="Lucas S."/>
            <person name="Harmon-Smith M."/>
            <person name="Lail K."/>
            <person name="Tice H."/>
            <person name="Grimwood J."/>
            <person name="Bruce D."/>
            <person name="Barry K."/>
            <person name="Shu S."/>
            <person name="Lindquist E."/>
            <person name="Wang M."/>
            <person name="Pitluck S."/>
            <person name="Vogel J.P."/>
            <person name="Garvin D.F."/>
            <person name="Mockler T.C."/>
            <person name="Schmutz J."/>
            <person name="Rokhsar D."/>
            <person name="Bevan M.W."/>
        </authorList>
    </citation>
    <scope>NUCLEOTIDE SEQUENCE</scope>
    <source>
        <strain evidence="2">Bd21</strain>
    </source>
</reference>
<dbReference type="Gramene" id="PNT67693">
    <property type="protein sequence ID" value="PNT67693"/>
    <property type="gene ID" value="BRADI_3g30666v3"/>
</dbReference>
<evidence type="ECO:0000256" key="1">
    <source>
        <dbReference type="SAM" id="MobiDB-lite"/>
    </source>
</evidence>
<protein>
    <submittedName>
        <fullName evidence="2 3">Uncharacterized protein</fullName>
    </submittedName>
</protein>
<dbReference type="InParanoid" id="A0A2K2D090"/>
<keyword evidence="4" id="KW-1185">Reference proteome</keyword>